<evidence type="ECO:0000259" key="5">
    <source>
        <dbReference type="Pfam" id="PF06276"/>
    </source>
</evidence>
<gene>
    <name evidence="6" type="ORF">HCN56_04735</name>
</gene>
<dbReference type="Gene3D" id="1.10.510.40">
    <property type="match status" value="1"/>
</dbReference>
<evidence type="ECO:0000313" key="7">
    <source>
        <dbReference type="Proteomes" id="UP000578686"/>
    </source>
</evidence>
<dbReference type="GO" id="GO:0019290">
    <property type="term" value="P:siderophore biosynthetic process"/>
    <property type="evidence" value="ECO:0007669"/>
    <property type="project" value="InterPro"/>
</dbReference>
<evidence type="ECO:0000256" key="2">
    <source>
        <dbReference type="ARBA" id="ARBA00007832"/>
    </source>
</evidence>
<dbReference type="InterPro" id="IPR037455">
    <property type="entry name" value="LucA/IucC-like"/>
</dbReference>
<feature type="compositionally biased region" description="Basic and acidic residues" evidence="3">
    <location>
        <begin position="229"/>
        <end position="240"/>
    </location>
</feature>
<reference evidence="6 7" key="1">
    <citation type="submission" date="2020-03" db="EMBL/GenBank/DDBJ databases">
        <title>Draft genome of Streptomyces sp. ventii, isolated from the Axial Seamount in the Pacific Ocean, and resequencing of the two type strains Streptomyces lonarensis strain NCL 716 and Streptomyces bohaiensis strain 11A07.</title>
        <authorList>
            <person name="Loughran R.M."/>
            <person name="Pfannmuller K.M."/>
            <person name="Wasson B.J."/>
            <person name="Deadmond M.C."/>
            <person name="Paddock B.E."/>
            <person name="Koyack M.J."/>
            <person name="Gallegos D.A."/>
            <person name="Mitchell E.A."/>
            <person name="Ushijima B."/>
            <person name="Saw J.H."/>
            <person name="Mcphail K.L."/>
            <person name="Videau P."/>
        </authorList>
    </citation>
    <scope>NUCLEOTIDE SEQUENCE [LARGE SCALE GENOMIC DNA]</scope>
    <source>
        <strain evidence="6 7">NCL716</strain>
    </source>
</reference>
<dbReference type="RefSeq" id="WP_167968200.1">
    <property type="nucleotide sequence ID" value="NZ_BHZG01000160.1"/>
</dbReference>
<dbReference type="InterPro" id="IPR007310">
    <property type="entry name" value="Aerobactin_biosyn_IucA/IucC_N"/>
</dbReference>
<dbReference type="Pfam" id="PF04183">
    <property type="entry name" value="IucA_IucC"/>
    <property type="match status" value="1"/>
</dbReference>
<feature type="region of interest" description="Disordered" evidence="3">
    <location>
        <begin position="1"/>
        <end position="67"/>
    </location>
</feature>
<dbReference type="PANTHER" id="PTHR34384">
    <property type="entry name" value="L-2,3-DIAMINOPROPANOATE--CITRATE LIGASE"/>
    <property type="match status" value="1"/>
</dbReference>
<dbReference type="PANTHER" id="PTHR34384:SF5">
    <property type="entry name" value="L-2,3-DIAMINOPROPANOATE--CITRATE LIGASE"/>
    <property type="match status" value="1"/>
</dbReference>
<dbReference type="AlphaFoldDB" id="A0A7X6HXT7"/>
<feature type="region of interest" description="Disordered" evidence="3">
    <location>
        <begin position="91"/>
        <end position="113"/>
    </location>
</feature>
<dbReference type="GO" id="GO:0016881">
    <property type="term" value="F:acid-amino acid ligase activity"/>
    <property type="evidence" value="ECO:0007669"/>
    <property type="project" value="UniProtKB-ARBA"/>
</dbReference>
<dbReference type="EMBL" id="JAAVJD010000019">
    <property type="protein sequence ID" value="NJQ04903.1"/>
    <property type="molecule type" value="Genomic_DNA"/>
</dbReference>
<accession>A0A7X6HXT7</accession>
<keyword evidence="7" id="KW-1185">Reference proteome</keyword>
<dbReference type="Proteomes" id="UP000578686">
    <property type="component" value="Unassembled WGS sequence"/>
</dbReference>
<evidence type="ECO:0000256" key="1">
    <source>
        <dbReference type="ARBA" id="ARBA00004924"/>
    </source>
</evidence>
<protein>
    <submittedName>
        <fullName evidence="6">Iron transporter</fullName>
    </submittedName>
</protein>
<comment type="caution">
    <text evidence="6">The sequence shown here is derived from an EMBL/GenBank/DDBJ whole genome shotgun (WGS) entry which is preliminary data.</text>
</comment>
<proteinExistence type="inferred from homology"/>
<feature type="domain" description="Aerobactin siderophore biosynthesis IucA/IucC-like C-terminal" evidence="5">
    <location>
        <begin position="482"/>
        <end position="645"/>
    </location>
</feature>
<dbReference type="InterPro" id="IPR022770">
    <property type="entry name" value="IucA/IucC-like_C"/>
</dbReference>
<feature type="region of interest" description="Disordered" evidence="3">
    <location>
        <begin position="222"/>
        <end position="242"/>
    </location>
</feature>
<evidence type="ECO:0000259" key="4">
    <source>
        <dbReference type="Pfam" id="PF04183"/>
    </source>
</evidence>
<feature type="domain" description="Aerobactin siderophore biosynthesis IucA/IucC N-terminal" evidence="4">
    <location>
        <begin position="211"/>
        <end position="444"/>
    </location>
</feature>
<comment type="pathway">
    <text evidence="1">Siderophore biosynthesis.</text>
</comment>
<sequence length="664" mass="69977">MNPRPEPGPTPRAVPEAPAPSGVVPTAETASATTTAPPTAGRGPVAPAPTAPPATDPDGPDPLEHPEADRVADSAATENLLRCWVRETGLVPDPDAAHEPRGGRPGARRLTVPLPASGTTLSVAVRYWSPTGHHRFGPPVLTGAPAGAAPVDAVTLAALLVREGTDHAGGRPPAVVHTELLGRVADSTRRVGEFLAARRAAPEAPPGTVPFLDGEQSLLLGHPLHPTPKSREGLTGHEAADSSPELRGALPLHWFAVHRSAYASDSALTAPAGTPIGAGELLAHAAGAALPLPPDTLPLALHPWQARDVVRRPGVARLLRAGLLHDLGPLGAPWSPTSSVRTVHREGSPVMLKLSLGLRITNSRRENLRKELHRGVEVHRLLETGVGARWRAAQPAGAGFDVLRDPAWAAVDDPDGVPVPGLDLVIRDNPFGPATDAQCVAALTAPRPWPDTEPGRLTSRLARIVADRALATGRSRTDVAVEWFGRYLETVVRPALWLDAVGGIALEAHQQNTVVRLDAQGLPDGGWYRDNQGYYFRESHRRALSGQLLGIGSLSDTFVPDEVADERFLYYLGINNVLGLVGAFGSQSIAPERPLLDTLRDFLTDPARGDGATSASGFAAALGGRDVLRCKANLLTRLHGMDELEGPVDGQSVYVTLPNPVVTR</sequence>
<dbReference type="Pfam" id="PF06276">
    <property type="entry name" value="FhuF"/>
    <property type="match status" value="1"/>
</dbReference>
<feature type="compositionally biased region" description="Pro residues" evidence="3">
    <location>
        <begin position="46"/>
        <end position="55"/>
    </location>
</feature>
<evidence type="ECO:0000313" key="6">
    <source>
        <dbReference type="EMBL" id="NJQ04903.1"/>
    </source>
</evidence>
<feature type="compositionally biased region" description="Low complexity" evidence="3">
    <location>
        <begin position="23"/>
        <end position="45"/>
    </location>
</feature>
<feature type="compositionally biased region" description="Pro residues" evidence="3">
    <location>
        <begin position="1"/>
        <end position="12"/>
    </location>
</feature>
<comment type="similarity">
    <text evidence="2">Belongs to the IucA/IucC family.</text>
</comment>
<name>A0A7X6HXT7_9ACTN</name>
<evidence type="ECO:0000256" key="3">
    <source>
        <dbReference type="SAM" id="MobiDB-lite"/>
    </source>
</evidence>
<organism evidence="6 7">
    <name type="scientific">Streptomyces lonarensis</name>
    <dbReference type="NCBI Taxonomy" id="700599"/>
    <lineage>
        <taxon>Bacteria</taxon>
        <taxon>Bacillati</taxon>
        <taxon>Actinomycetota</taxon>
        <taxon>Actinomycetes</taxon>
        <taxon>Kitasatosporales</taxon>
        <taxon>Streptomycetaceae</taxon>
        <taxon>Streptomyces</taxon>
    </lineage>
</organism>